<name>A0A5D8ZB98_9GAMM</name>
<keyword evidence="1" id="KW-0812">Transmembrane</keyword>
<keyword evidence="3" id="KW-1185">Reference proteome</keyword>
<dbReference type="EMBL" id="VTRV01000060">
    <property type="protein sequence ID" value="TZF89964.1"/>
    <property type="molecule type" value="Genomic_DNA"/>
</dbReference>
<protein>
    <submittedName>
        <fullName evidence="2">Phosphomannomutase/phosphoglucomutase</fullName>
    </submittedName>
</protein>
<dbReference type="AlphaFoldDB" id="A0A5D8ZB98"/>
<organism evidence="2 3">
    <name type="scientific">Cognatilysobacter lacus</name>
    <dbReference type="NCBI Taxonomy" id="1643323"/>
    <lineage>
        <taxon>Bacteria</taxon>
        <taxon>Pseudomonadati</taxon>
        <taxon>Pseudomonadota</taxon>
        <taxon>Gammaproteobacteria</taxon>
        <taxon>Lysobacterales</taxon>
        <taxon>Lysobacteraceae</taxon>
        <taxon>Cognatilysobacter</taxon>
    </lineage>
</organism>
<feature type="non-terminal residue" evidence="2">
    <location>
        <position position="255"/>
    </location>
</feature>
<evidence type="ECO:0000313" key="2">
    <source>
        <dbReference type="EMBL" id="TZF89964.1"/>
    </source>
</evidence>
<accession>A0A5D8ZB98</accession>
<proteinExistence type="predicted"/>
<evidence type="ECO:0000256" key="1">
    <source>
        <dbReference type="SAM" id="Phobius"/>
    </source>
</evidence>
<sequence>MSNAHVDRLKPLVPLGAALALLLAGWFGFNAWSQWRDEARHDAVQASRDAVVQAVRSSLGVAQKRFSEQLASPGVRDALSRGLMDRAAEQLTAGWPGATGGEVRPAELGGAYDELATPGAKKLAYGHVAALESAIAEGKPVAWAIREGGKGWIALAAPVTAGTTPAVAFVRLPIEKISGALQSAAVDGDTYLALRQGNATLAEKGDTQLAGSAEALAAKVEGSDLRVAAAVPDVAGGPLGLGSTGCAIASLLFLL</sequence>
<keyword evidence="1" id="KW-1133">Transmembrane helix</keyword>
<feature type="transmembrane region" description="Helical" evidence="1">
    <location>
        <begin position="12"/>
        <end position="32"/>
    </location>
</feature>
<reference evidence="2 3" key="1">
    <citation type="submission" date="2019-08" db="EMBL/GenBank/DDBJ databases">
        <title>Draft genome sequence of Lysobacter sp. UKS-15.</title>
        <authorList>
            <person name="Im W.-T."/>
        </authorList>
    </citation>
    <scope>NUCLEOTIDE SEQUENCE [LARGE SCALE GENOMIC DNA]</scope>
    <source>
        <strain evidence="2 3">UKS-15</strain>
    </source>
</reference>
<gene>
    <name evidence="2" type="ORF">FW784_07260</name>
</gene>
<keyword evidence="1" id="KW-0472">Membrane</keyword>
<comment type="caution">
    <text evidence="2">The sequence shown here is derived from an EMBL/GenBank/DDBJ whole genome shotgun (WGS) entry which is preliminary data.</text>
</comment>
<evidence type="ECO:0000313" key="3">
    <source>
        <dbReference type="Proteomes" id="UP000323164"/>
    </source>
</evidence>
<dbReference type="Proteomes" id="UP000323164">
    <property type="component" value="Unassembled WGS sequence"/>
</dbReference>